<dbReference type="InterPro" id="IPR035919">
    <property type="entry name" value="EAL_sf"/>
</dbReference>
<dbReference type="Pfam" id="PF00563">
    <property type="entry name" value="EAL"/>
    <property type="match status" value="1"/>
</dbReference>
<dbReference type="InterPro" id="IPR050706">
    <property type="entry name" value="Cyclic-di-GMP_PDE-like"/>
</dbReference>
<keyword evidence="3" id="KW-1185">Reference proteome</keyword>
<dbReference type="EMBL" id="JBHSLL010000025">
    <property type="protein sequence ID" value="MFC5386057.1"/>
    <property type="molecule type" value="Genomic_DNA"/>
</dbReference>
<dbReference type="PANTHER" id="PTHR33121:SF76">
    <property type="entry name" value="SIGNALING PROTEIN"/>
    <property type="match status" value="1"/>
</dbReference>
<dbReference type="InterPro" id="IPR001633">
    <property type="entry name" value="EAL_dom"/>
</dbReference>
<dbReference type="Proteomes" id="UP001596016">
    <property type="component" value="Unassembled WGS sequence"/>
</dbReference>
<dbReference type="Gene3D" id="3.20.20.450">
    <property type="entry name" value="EAL domain"/>
    <property type="match status" value="1"/>
</dbReference>
<dbReference type="PROSITE" id="PS50883">
    <property type="entry name" value="EAL"/>
    <property type="match status" value="1"/>
</dbReference>
<dbReference type="RefSeq" id="WP_378228978.1">
    <property type="nucleotide sequence ID" value="NZ_JBHSLL010000025.1"/>
</dbReference>
<organism evidence="2 3">
    <name type="scientific">Aquamicrobium segne</name>
    <dbReference type="NCBI Taxonomy" id="469547"/>
    <lineage>
        <taxon>Bacteria</taxon>
        <taxon>Pseudomonadati</taxon>
        <taxon>Pseudomonadota</taxon>
        <taxon>Alphaproteobacteria</taxon>
        <taxon>Hyphomicrobiales</taxon>
        <taxon>Phyllobacteriaceae</taxon>
        <taxon>Aquamicrobium</taxon>
    </lineage>
</organism>
<comment type="caution">
    <text evidence="2">The sequence shown here is derived from an EMBL/GenBank/DDBJ whole genome shotgun (WGS) entry which is preliminary data.</text>
</comment>
<reference evidence="3" key="1">
    <citation type="journal article" date="2019" name="Int. J. Syst. Evol. Microbiol.">
        <title>The Global Catalogue of Microorganisms (GCM) 10K type strain sequencing project: providing services to taxonomists for standard genome sequencing and annotation.</title>
        <authorList>
            <consortium name="The Broad Institute Genomics Platform"/>
            <consortium name="The Broad Institute Genome Sequencing Center for Infectious Disease"/>
            <person name="Wu L."/>
            <person name="Ma J."/>
        </authorList>
    </citation>
    <scope>NUCLEOTIDE SEQUENCE [LARGE SCALE GENOMIC DNA]</scope>
    <source>
        <strain evidence="3">CGMCC 4.1415</strain>
    </source>
</reference>
<evidence type="ECO:0000313" key="3">
    <source>
        <dbReference type="Proteomes" id="UP001596016"/>
    </source>
</evidence>
<gene>
    <name evidence="2" type="ORF">ACFPLB_08775</name>
</gene>
<accession>A0ABW0GX87</accession>
<feature type="domain" description="EAL" evidence="1">
    <location>
        <begin position="7"/>
        <end position="265"/>
    </location>
</feature>
<protein>
    <submittedName>
        <fullName evidence="2">EAL domain-containing protein</fullName>
    </submittedName>
</protein>
<sequence length="292" mass="32577">MARRAGLDRIEREEDETATGQWGPYTLKSAFQPIFAFHDGKLRIEAFEALVRPFRDDQPESPFVFFSTCNADERQQAEELIRTLHLLNASICLPDEALLFLNINPSVFTEELVCETTLRDMRLVMNGVGIEPARIVCEITENPAGSAQMFYNLVTKLRANGFHIAVDDYGADDSDIQRIQELAPDIVKFDAEWVRRLMETEAGFSVLAGMVRSFEDQNICTVFEGIEEGWQLELAEEAGASMVQGFVLAKPRLASPQMKAAQDVLPVASPALPNEPLFSQSGAISFGRRALK</sequence>
<name>A0ABW0GX87_9HYPH</name>
<evidence type="ECO:0000313" key="2">
    <source>
        <dbReference type="EMBL" id="MFC5386057.1"/>
    </source>
</evidence>
<dbReference type="CDD" id="cd01948">
    <property type="entry name" value="EAL"/>
    <property type="match status" value="1"/>
</dbReference>
<dbReference type="PANTHER" id="PTHR33121">
    <property type="entry name" value="CYCLIC DI-GMP PHOSPHODIESTERASE PDEF"/>
    <property type="match status" value="1"/>
</dbReference>
<evidence type="ECO:0000259" key="1">
    <source>
        <dbReference type="PROSITE" id="PS50883"/>
    </source>
</evidence>
<proteinExistence type="predicted"/>
<dbReference type="SMART" id="SM00052">
    <property type="entry name" value="EAL"/>
    <property type="match status" value="1"/>
</dbReference>
<dbReference type="SUPFAM" id="SSF141868">
    <property type="entry name" value="EAL domain-like"/>
    <property type="match status" value="1"/>
</dbReference>